<keyword evidence="2 5" id="KW-0378">Hydrolase</keyword>
<dbReference type="SMART" id="SM00487">
    <property type="entry name" value="DEXDc"/>
    <property type="match status" value="1"/>
</dbReference>
<keyword evidence="4 5" id="KW-0067">ATP-binding</keyword>
<dbReference type="Proteomes" id="UP000265618">
    <property type="component" value="Unassembled WGS sequence"/>
</dbReference>
<comment type="similarity">
    <text evidence="5">Belongs to the DEAD box helicase family.</text>
</comment>
<dbReference type="Pfam" id="PF00270">
    <property type="entry name" value="DEAD"/>
    <property type="match status" value="1"/>
</dbReference>
<gene>
    <name evidence="9" type="ORF">KIPB_004649</name>
</gene>
<evidence type="ECO:0000256" key="4">
    <source>
        <dbReference type="ARBA" id="ARBA00022840"/>
    </source>
</evidence>
<evidence type="ECO:0008006" key="11">
    <source>
        <dbReference type="Google" id="ProtNLM"/>
    </source>
</evidence>
<sequence>MSSYSPLSLSGPYTQADRERDRERDVMRDIENGVVPNRVGERDFRSTAPLSASHSLSLAKPIGSLSGSFGAPKQQPLYDMEEEALRAQIAVLTGAFLCPTLSALKSHSPVTGARCVILAPTRELAVQIGIVARKMVKYTDLRVCLLVGGDSLSNQFSALSGNPDIIVATPGRLTHIMDETPTSLSQVQYMIMDEADRMFELALRDQVSTIRDAMGTNVQTLLFSASMPSTLADFVRAKLREPAVIRLDADTKIPETLSLQYMTISAGENKVAALLLLLQSPSQAMPVTPIPADSRVIIFTATRYHVDYLTAVLRREGISAVPIYGSLDQQARSAAVNGFKTNQYRCLVTTDVAARGVDIPDVEYVICYDMPASPKVFVHRAGRVARQNKSGLCLSIVTPEDLPYLCDTTLFLARPLQPCTEAQNGCKDLSFWLTKAGRKGVSEGAIGAVPQCFLDIIQPTIDRALDDPEVAKMRKSVNNSMIRYRKTRPTASKPALTKSHSIMDGGIPMHPLFLSYESITGPSIASLRSVRPTQSILEVGSSTTGQGEMSKLIMQTRRMEMDKRNERLTGLREQASKVMAQKRSIESLQASLGIGSGKYQGSGFISDRPEDKQKEIDEAGYALDNGSKQSRQDSLTSAIMDLLPEDHETLTGNLKKGLVTKWDAKSKQYVKFDSAQRTAEKAAKKKQAPLLTQTDSGGWAVTRARVKGNLYDQWKKRTNREIQRTGVSEEPDTGLTAQEHKLQGLGRHAKRRFHIEEQKHGRQAKGPLNSGTATKTKADTGGL</sequence>
<evidence type="ECO:0000256" key="1">
    <source>
        <dbReference type="ARBA" id="ARBA00022741"/>
    </source>
</evidence>
<dbReference type="CDD" id="cd18787">
    <property type="entry name" value="SF2_C_DEAD"/>
    <property type="match status" value="1"/>
</dbReference>
<dbReference type="GO" id="GO:0003676">
    <property type="term" value="F:nucleic acid binding"/>
    <property type="evidence" value="ECO:0007669"/>
    <property type="project" value="InterPro"/>
</dbReference>
<dbReference type="InterPro" id="IPR027417">
    <property type="entry name" value="P-loop_NTPase"/>
</dbReference>
<evidence type="ECO:0000313" key="9">
    <source>
        <dbReference type="EMBL" id="GIQ83344.1"/>
    </source>
</evidence>
<dbReference type="GO" id="GO:0016787">
    <property type="term" value="F:hydrolase activity"/>
    <property type="evidence" value="ECO:0007669"/>
    <property type="project" value="UniProtKB-KW"/>
</dbReference>
<evidence type="ECO:0000256" key="2">
    <source>
        <dbReference type="ARBA" id="ARBA00022801"/>
    </source>
</evidence>
<dbReference type="Pfam" id="PF00271">
    <property type="entry name" value="Helicase_C"/>
    <property type="match status" value="1"/>
</dbReference>
<dbReference type="EMBL" id="BDIP01001011">
    <property type="protein sequence ID" value="GIQ83344.1"/>
    <property type="molecule type" value="Genomic_DNA"/>
</dbReference>
<feature type="compositionally biased region" description="Low complexity" evidence="6">
    <location>
        <begin position="1"/>
        <end position="13"/>
    </location>
</feature>
<feature type="compositionally biased region" description="Basic and acidic residues" evidence="6">
    <location>
        <begin position="16"/>
        <end position="31"/>
    </location>
</feature>
<evidence type="ECO:0000256" key="6">
    <source>
        <dbReference type="SAM" id="MobiDB-lite"/>
    </source>
</evidence>
<dbReference type="InterPro" id="IPR050079">
    <property type="entry name" value="DEAD_box_RNA_helicase"/>
</dbReference>
<dbReference type="PROSITE" id="PS00039">
    <property type="entry name" value="DEAD_ATP_HELICASE"/>
    <property type="match status" value="1"/>
</dbReference>
<feature type="region of interest" description="Disordered" evidence="6">
    <location>
        <begin position="722"/>
        <end position="783"/>
    </location>
</feature>
<evidence type="ECO:0000256" key="5">
    <source>
        <dbReference type="RuleBase" id="RU000492"/>
    </source>
</evidence>
<dbReference type="PROSITE" id="PS51192">
    <property type="entry name" value="HELICASE_ATP_BIND_1"/>
    <property type="match status" value="1"/>
</dbReference>
<accession>A0A9K3CXB4</accession>
<name>A0A9K3CXB4_9EUKA</name>
<comment type="caution">
    <text evidence="9">The sequence shown here is derived from an EMBL/GenBank/DDBJ whole genome shotgun (WGS) entry which is preliminary data.</text>
</comment>
<feature type="region of interest" description="Disordered" evidence="6">
    <location>
        <begin position="1"/>
        <end position="33"/>
    </location>
</feature>
<dbReference type="InterPro" id="IPR001650">
    <property type="entry name" value="Helicase_C-like"/>
</dbReference>
<dbReference type="AlphaFoldDB" id="A0A9K3CXB4"/>
<keyword evidence="1 5" id="KW-0547">Nucleotide-binding</keyword>
<dbReference type="InterPro" id="IPR011545">
    <property type="entry name" value="DEAD/DEAH_box_helicase_dom"/>
</dbReference>
<dbReference type="GO" id="GO:0003724">
    <property type="term" value="F:RNA helicase activity"/>
    <property type="evidence" value="ECO:0007669"/>
    <property type="project" value="TreeGrafter"/>
</dbReference>
<dbReference type="InterPro" id="IPR000629">
    <property type="entry name" value="RNA-helicase_DEAD-box_CS"/>
</dbReference>
<dbReference type="PROSITE" id="PS51194">
    <property type="entry name" value="HELICASE_CTER"/>
    <property type="match status" value="1"/>
</dbReference>
<dbReference type="PANTHER" id="PTHR47959:SF8">
    <property type="entry name" value="RNA HELICASE"/>
    <property type="match status" value="1"/>
</dbReference>
<dbReference type="PANTHER" id="PTHR47959">
    <property type="entry name" value="ATP-DEPENDENT RNA HELICASE RHLE-RELATED"/>
    <property type="match status" value="1"/>
</dbReference>
<dbReference type="GO" id="GO:0005524">
    <property type="term" value="F:ATP binding"/>
    <property type="evidence" value="ECO:0007669"/>
    <property type="project" value="UniProtKB-KW"/>
</dbReference>
<dbReference type="OrthoDB" id="10261375at2759"/>
<evidence type="ECO:0000313" key="10">
    <source>
        <dbReference type="Proteomes" id="UP000265618"/>
    </source>
</evidence>
<dbReference type="InterPro" id="IPR014001">
    <property type="entry name" value="Helicase_ATP-bd"/>
</dbReference>
<proteinExistence type="inferred from homology"/>
<keyword evidence="10" id="KW-1185">Reference proteome</keyword>
<evidence type="ECO:0000256" key="3">
    <source>
        <dbReference type="ARBA" id="ARBA00022806"/>
    </source>
</evidence>
<dbReference type="Gene3D" id="3.40.50.300">
    <property type="entry name" value="P-loop containing nucleotide triphosphate hydrolases"/>
    <property type="match status" value="2"/>
</dbReference>
<evidence type="ECO:0000259" key="7">
    <source>
        <dbReference type="PROSITE" id="PS51192"/>
    </source>
</evidence>
<reference evidence="9 10" key="1">
    <citation type="journal article" date="2018" name="PLoS ONE">
        <title>The draft genome of Kipferlia bialata reveals reductive genome evolution in fornicate parasites.</title>
        <authorList>
            <person name="Tanifuji G."/>
            <person name="Takabayashi S."/>
            <person name="Kume K."/>
            <person name="Takagi M."/>
            <person name="Nakayama T."/>
            <person name="Kamikawa R."/>
            <person name="Inagaki Y."/>
            <person name="Hashimoto T."/>
        </authorList>
    </citation>
    <scope>NUCLEOTIDE SEQUENCE [LARGE SCALE GENOMIC DNA]</scope>
    <source>
        <strain evidence="9">NY0173</strain>
    </source>
</reference>
<dbReference type="GO" id="GO:0005829">
    <property type="term" value="C:cytosol"/>
    <property type="evidence" value="ECO:0007669"/>
    <property type="project" value="TreeGrafter"/>
</dbReference>
<feature type="domain" description="Helicase C-terminal" evidence="8">
    <location>
        <begin position="280"/>
        <end position="430"/>
    </location>
</feature>
<dbReference type="SUPFAM" id="SSF52540">
    <property type="entry name" value="P-loop containing nucleoside triphosphate hydrolases"/>
    <property type="match status" value="1"/>
</dbReference>
<dbReference type="SMART" id="SM00490">
    <property type="entry name" value="HELICc"/>
    <property type="match status" value="1"/>
</dbReference>
<protein>
    <recommendedName>
        <fullName evidence="11">RNA helicase</fullName>
    </recommendedName>
</protein>
<keyword evidence="3 5" id="KW-0347">Helicase</keyword>
<feature type="domain" description="Helicase ATP-binding" evidence="7">
    <location>
        <begin position="95"/>
        <end position="245"/>
    </location>
</feature>
<evidence type="ECO:0000259" key="8">
    <source>
        <dbReference type="PROSITE" id="PS51194"/>
    </source>
</evidence>
<organism evidence="9 10">
    <name type="scientific">Kipferlia bialata</name>
    <dbReference type="NCBI Taxonomy" id="797122"/>
    <lineage>
        <taxon>Eukaryota</taxon>
        <taxon>Metamonada</taxon>
        <taxon>Carpediemonas-like organisms</taxon>
        <taxon>Kipferlia</taxon>
    </lineage>
</organism>